<feature type="compositionally biased region" description="Acidic residues" evidence="1">
    <location>
        <begin position="137"/>
        <end position="148"/>
    </location>
</feature>
<sequence length="228" mass="26137">MYQGIIQNLKVQYRRYFLRERIKDIDEKQDFRFNLLNALHLLRRAWGDVKPETVRNCFRKASFVVQEPVLHGGDNFMMDPDLEEFLDDPDLGELIAEPKLDDELLELWNGLRLQGEIGDGVELANYLNLDNDLATDSGEESDESDEEAAGFPEHRSPTPRSIPFAVGDQVKVPGWKGKVPKMYDAVVIAATANIDSASDQVYVQFQDNTHAFYERDKFQKILRNSKKG</sequence>
<feature type="domain" description="DDE-1" evidence="2">
    <location>
        <begin position="3"/>
        <end position="58"/>
    </location>
</feature>
<proteinExistence type="predicted"/>
<evidence type="ECO:0000313" key="3">
    <source>
        <dbReference type="Proteomes" id="UP000887574"/>
    </source>
</evidence>
<evidence type="ECO:0000313" key="4">
    <source>
        <dbReference type="WBParaSite" id="jg13892"/>
    </source>
</evidence>
<evidence type="ECO:0000259" key="2">
    <source>
        <dbReference type="Pfam" id="PF03184"/>
    </source>
</evidence>
<dbReference type="WBParaSite" id="jg13892">
    <property type="protein sequence ID" value="jg13892"/>
    <property type="gene ID" value="jg13892"/>
</dbReference>
<protein>
    <submittedName>
        <fullName evidence="4">DDE-1 domain-containing protein</fullName>
    </submittedName>
</protein>
<feature type="region of interest" description="Disordered" evidence="1">
    <location>
        <begin position="132"/>
        <end position="162"/>
    </location>
</feature>
<dbReference type="Pfam" id="PF03184">
    <property type="entry name" value="DDE_1"/>
    <property type="match status" value="1"/>
</dbReference>
<dbReference type="GO" id="GO:0003676">
    <property type="term" value="F:nucleic acid binding"/>
    <property type="evidence" value="ECO:0007669"/>
    <property type="project" value="InterPro"/>
</dbReference>
<keyword evidence="3" id="KW-1185">Reference proteome</keyword>
<name>A0A915CZT8_9BILA</name>
<dbReference type="Proteomes" id="UP000887574">
    <property type="component" value="Unplaced"/>
</dbReference>
<reference evidence="4" key="1">
    <citation type="submission" date="2022-11" db="UniProtKB">
        <authorList>
            <consortium name="WormBaseParasite"/>
        </authorList>
    </citation>
    <scope>IDENTIFICATION</scope>
</reference>
<organism evidence="3 4">
    <name type="scientific">Ditylenchus dipsaci</name>
    <dbReference type="NCBI Taxonomy" id="166011"/>
    <lineage>
        <taxon>Eukaryota</taxon>
        <taxon>Metazoa</taxon>
        <taxon>Ecdysozoa</taxon>
        <taxon>Nematoda</taxon>
        <taxon>Chromadorea</taxon>
        <taxon>Rhabditida</taxon>
        <taxon>Tylenchina</taxon>
        <taxon>Tylenchomorpha</taxon>
        <taxon>Sphaerularioidea</taxon>
        <taxon>Anguinidae</taxon>
        <taxon>Anguininae</taxon>
        <taxon>Ditylenchus</taxon>
    </lineage>
</organism>
<accession>A0A915CZT8</accession>
<dbReference type="AlphaFoldDB" id="A0A915CZT8"/>
<evidence type="ECO:0000256" key="1">
    <source>
        <dbReference type="SAM" id="MobiDB-lite"/>
    </source>
</evidence>
<dbReference type="InterPro" id="IPR004875">
    <property type="entry name" value="DDE_SF_endonuclease_dom"/>
</dbReference>